<organism evidence="7 8">
    <name type="scientific">Brevibacillus aydinogluensis</name>
    <dbReference type="NCBI Taxonomy" id="927786"/>
    <lineage>
        <taxon>Bacteria</taxon>
        <taxon>Bacillati</taxon>
        <taxon>Bacillota</taxon>
        <taxon>Bacilli</taxon>
        <taxon>Bacillales</taxon>
        <taxon>Paenibacillaceae</taxon>
        <taxon>Brevibacillus</taxon>
    </lineage>
</organism>
<keyword evidence="8" id="KW-1185">Reference proteome</keyword>
<comment type="similarity">
    <text evidence="1">Belongs to the bacterial solute-binding protein ModA family.</text>
</comment>
<dbReference type="RefSeq" id="WP_230076836.1">
    <property type="nucleotide sequence ID" value="NZ_JAUSVZ010000004.1"/>
</dbReference>
<evidence type="ECO:0000256" key="3">
    <source>
        <dbReference type="ARBA" id="ARBA00022723"/>
    </source>
</evidence>
<dbReference type="GO" id="GO:0015689">
    <property type="term" value="P:molybdate ion transport"/>
    <property type="evidence" value="ECO:0007669"/>
    <property type="project" value="InterPro"/>
</dbReference>
<evidence type="ECO:0000256" key="6">
    <source>
        <dbReference type="SAM" id="SignalP"/>
    </source>
</evidence>
<dbReference type="EMBL" id="OY569118">
    <property type="protein sequence ID" value="CAJ1003027.1"/>
    <property type="molecule type" value="Genomic_DNA"/>
</dbReference>
<feature type="binding site" evidence="5">
    <location>
        <position position="160"/>
    </location>
    <ligand>
        <name>molybdate</name>
        <dbReference type="ChEBI" id="CHEBI:36264"/>
    </ligand>
</feature>
<dbReference type="InterPro" id="IPR005950">
    <property type="entry name" value="ModA"/>
</dbReference>
<feature type="binding site" evidence="5">
    <location>
        <position position="205"/>
    </location>
    <ligand>
        <name>molybdate</name>
        <dbReference type="ChEBI" id="CHEBI:36264"/>
    </ligand>
</feature>
<name>A0AA48M861_9BACL</name>
<dbReference type="GO" id="GO:0030973">
    <property type="term" value="F:molybdate ion binding"/>
    <property type="evidence" value="ECO:0007669"/>
    <property type="project" value="UniProtKB-ARBA"/>
</dbReference>
<dbReference type="PANTHER" id="PTHR30632">
    <property type="entry name" value="MOLYBDATE-BINDING PERIPLASMIC PROTEIN"/>
    <property type="match status" value="1"/>
</dbReference>
<dbReference type="NCBIfam" id="TIGR01256">
    <property type="entry name" value="modA"/>
    <property type="match status" value="1"/>
</dbReference>
<evidence type="ECO:0000256" key="1">
    <source>
        <dbReference type="ARBA" id="ARBA00009175"/>
    </source>
</evidence>
<dbReference type="GO" id="GO:0046872">
    <property type="term" value="F:metal ion binding"/>
    <property type="evidence" value="ECO:0007669"/>
    <property type="project" value="UniProtKB-KW"/>
</dbReference>
<feature type="binding site" evidence="5">
    <location>
        <position position="78"/>
    </location>
    <ligand>
        <name>molybdate</name>
        <dbReference type="ChEBI" id="CHEBI:36264"/>
    </ligand>
</feature>
<dbReference type="CDD" id="cd13537">
    <property type="entry name" value="PBP2_YvgL_like"/>
    <property type="match status" value="1"/>
</dbReference>
<dbReference type="InterPro" id="IPR041879">
    <property type="entry name" value="YvgL-like_PBP2"/>
</dbReference>
<feature type="chain" id="PRO_5041326417" evidence="6">
    <location>
        <begin position="23"/>
        <end position="268"/>
    </location>
</feature>
<reference evidence="7" key="1">
    <citation type="submission" date="2023-07" db="EMBL/GenBank/DDBJ databases">
        <authorList>
            <person name="Ivanov I."/>
            <person name="Teneva D."/>
            <person name="Stoikov I."/>
        </authorList>
    </citation>
    <scope>NUCLEOTIDE SEQUENCE</scope>
    <source>
        <strain evidence="7">4475</strain>
    </source>
</reference>
<dbReference type="PIRSF" id="PIRSF004846">
    <property type="entry name" value="ModA"/>
    <property type="match status" value="1"/>
</dbReference>
<dbReference type="InterPro" id="IPR050682">
    <property type="entry name" value="ModA/WtpA"/>
</dbReference>
<feature type="signal peptide" evidence="6">
    <location>
        <begin position="1"/>
        <end position="22"/>
    </location>
</feature>
<dbReference type="PROSITE" id="PS51257">
    <property type="entry name" value="PROKAR_LIPOPROTEIN"/>
    <property type="match status" value="1"/>
</dbReference>
<evidence type="ECO:0000256" key="5">
    <source>
        <dbReference type="PIRSR" id="PIRSR004846-1"/>
    </source>
</evidence>
<evidence type="ECO:0000256" key="4">
    <source>
        <dbReference type="ARBA" id="ARBA00022729"/>
    </source>
</evidence>
<dbReference type="Proteomes" id="UP001189619">
    <property type="component" value="Chromosome"/>
</dbReference>
<feature type="binding site" evidence="5">
    <location>
        <position position="187"/>
    </location>
    <ligand>
        <name>molybdate</name>
        <dbReference type="ChEBI" id="CHEBI:36264"/>
    </ligand>
</feature>
<dbReference type="GO" id="GO:1901359">
    <property type="term" value="F:tungstate binding"/>
    <property type="evidence" value="ECO:0007669"/>
    <property type="project" value="UniProtKB-ARBA"/>
</dbReference>
<gene>
    <name evidence="7" type="primary">modA</name>
    <name evidence="7" type="ORF">BSPP4475_11920</name>
</gene>
<dbReference type="KEGG" id="bayd:BSPP4475_11920"/>
<keyword evidence="3 5" id="KW-0479">Metal-binding</keyword>
<evidence type="ECO:0000313" key="8">
    <source>
        <dbReference type="Proteomes" id="UP001189619"/>
    </source>
</evidence>
<dbReference type="PANTHER" id="PTHR30632:SF0">
    <property type="entry name" value="SULFATE-BINDING PROTEIN"/>
    <property type="match status" value="1"/>
</dbReference>
<protein>
    <submittedName>
        <fullName evidence="7">Molybdate ABC transporter substrate-binding protein</fullName>
    </submittedName>
</protein>
<dbReference type="Gene3D" id="3.40.190.10">
    <property type="entry name" value="Periplasmic binding protein-like II"/>
    <property type="match status" value="2"/>
</dbReference>
<dbReference type="FunFam" id="3.40.190.10:FF:000035">
    <property type="entry name" value="Molybdate ABC transporter substrate-binding protein"/>
    <property type="match status" value="1"/>
</dbReference>
<accession>A0AA48M861</accession>
<evidence type="ECO:0000313" key="7">
    <source>
        <dbReference type="EMBL" id="CAJ1003027.1"/>
    </source>
</evidence>
<keyword evidence="2 5" id="KW-0500">Molybdenum</keyword>
<evidence type="ECO:0000256" key="2">
    <source>
        <dbReference type="ARBA" id="ARBA00022505"/>
    </source>
</evidence>
<dbReference type="AlphaFoldDB" id="A0AA48M861"/>
<sequence length="268" mass="28741">MQKQLTAILAALCMMWAAGCGAQTSDQQTAPQQPSAKPAETTLMVSAAASLTDALNELKTAFEREHPGVAISYNFGSSGKLASQIEQGAPADVFLSASKQDMDRLEEKQLIVTDTRVDFAKNELVLISSASSPLALSSFEELGDDAVKHLAVGEPTTVPAGRYAKETLEHLKMWDNLSDKLVFASDVRQVLTYVESGNAEAGIVYASDAAISPKVKVIAAAEPEWHNPIDYPAAVIAASRQADTARMFLAFVTSDKGKAIFKQYGFHE</sequence>
<keyword evidence="4 6" id="KW-0732">Signal</keyword>
<dbReference type="SUPFAM" id="SSF53850">
    <property type="entry name" value="Periplasmic binding protein-like II"/>
    <property type="match status" value="1"/>
</dbReference>
<dbReference type="Pfam" id="PF13531">
    <property type="entry name" value="SBP_bac_11"/>
    <property type="match status" value="1"/>
</dbReference>
<feature type="binding site" evidence="5">
    <location>
        <position position="50"/>
    </location>
    <ligand>
        <name>molybdate</name>
        <dbReference type="ChEBI" id="CHEBI:36264"/>
    </ligand>
</feature>
<proteinExistence type="inferred from homology"/>